<evidence type="ECO:0000313" key="1">
    <source>
        <dbReference type="EMBL" id="MDF0590924.1"/>
    </source>
</evidence>
<dbReference type="NCBIfam" id="NF011155">
    <property type="entry name" value="PRK14561.1"/>
    <property type="match status" value="1"/>
</dbReference>
<organism evidence="1 2">
    <name type="scientific">Candidatus Methanocrinis natronophilus</name>
    <dbReference type="NCBI Taxonomy" id="3033396"/>
    <lineage>
        <taxon>Archaea</taxon>
        <taxon>Methanobacteriati</taxon>
        <taxon>Methanobacteriota</taxon>
        <taxon>Stenosarchaea group</taxon>
        <taxon>Methanomicrobia</taxon>
        <taxon>Methanotrichales</taxon>
        <taxon>Methanotrichaceae</taxon>
        <taxon>Methanocrinis</taxon>
    </lineage>
</organism>
<gene>
    <name evidence="1" type="ORF">P0O15_07060</name>
</gene>
<name>A0ABT5X8A2_9EURY</name>
<comment type="caution">
    <text evidence="1">The sequence shown here is derived from an EMBL/GenBank/DDBJ whole genome shotgun (WGS) entry which is preliminary data.</text>
</comment>
<dbReference type="SUPFAM" id="SSF52402">
    <property type="entry name" value="Adenine nucleotide alpha hydrolases-like"/>
    <property type="match status" value="1"/>
</dbReference>
<evidence type="ECO:0008006" key="3">
    <source>
        <dbReference type="Google" id="ProtNLM"/>
    </source>
</evidence>
<dbReference type="Pfam" id="PF24167">
    <property type="entry name" value="DUF7411"/>
    <property type="match status" value="1"/>
</dbReference>
<dbReference type="InterPro" id="IPR055834">
    <property type="entry name" value="DUF7411"/>
</dbReference>
<protein>
    <recommendedName>
        <fullName evidence="3">Alpha hydrolase</fullName>
    </recommendedName>
</protein>
<dbReference type="Proteomes" id="UP001220010">
    <property type="component" value="Unassembled WGS sequence"/>
</dbReference>
<accession>A0ABT5X8A2</accession>
<evidence type="ECO:0000313" key="2">
    <source>
        <dbReference type="Proteomes" id="UP001220010"/>
    </source>
</evidence>
<dbReference type="RefSeq" id="WP_316966669.1">
    <property type="nucleotide sequence ID" value="NZ_JARFPK010000022.1"/>
</dbReference>
<sequence>MKIVVLFSGGKDSALASILLEPFFDVELATFAFDGYETDKAGKEAALLLNLPHRTIVFEEGVLEEAIGMLLAAGYARDGINRLHAQALEVLSEDWEYLADGTKREDRVPMMTLERVKSLEDRKTVHYIRPLAGYGSKAIAALASRHMVFETLPSELFPASDFEVGLRMAVEERWGAEVRARMFPKNHMHTRVIRRNRI</sequence>
<keyword evidence="2" id="KW-1185">Reference proteome</keyword>
<dbReference type="Gene3D" id="3.40.50.620">
    <property type="entry name" value="HUPs"/>
    <property type="match status" value="1"/>
</dbReference>
<dbReference type="EMBL" id="JARFPK010000022">
    <property type="protein sequence ID" value="MDF0590924.1"/>
    <property type="molecule type" value="Genomic_DNA"/>
</dbReference>
<dbReference type="InterPro" id="IPR014729">
    <property type="entry name" value="Rossmann-like_a/b/a_fold"/>
</dbReference>
<proteinExistence type="predicted"/>
<reference evidence="1 2" key="1">
    <citation type="submission" date="2023-03" db="EMBL/GenBank/DDBJ databases">
        <title>WGS of Methanotrichaceae archaeon Mx.</title>
        <authorList>
            <person name="Sorokin D.Y."/>
            <person name="Merkel A.Y."/>
        </authorList>
    </citation>
    <scope>NUCLEOTIDE SEQUENCE [LARGE SCALE GENOMIC DNA]</scope>
    <source>
        <strain evidence="1 2">Mx</strain>
    </source>
</reference>